<dbReference type="PANTHER" id="PTHR47784:SF5">
    <property type="entry name" value="STEROL UPTAKE CONTROL PROTEIN 2"/>
    <property type="match status" value="1"/>
</dbReference>
<proteinExistence type="predicted"/>
<evidence type="ECO:0000313" key="3">
    <source>
        <dbReference type="Proteomes" id="UP001408356"/>
    </source>
</evidence>
<comment type="caution">
    <text evidence="2">The sequence shown here is derived from an EMBL/GenBank/DDBJ whole genome shotgun (WGS) entry which is preliminary data.</text>
</comment>
<dbReference type="EMBL" id="JARVKF010000424">
    <property type="protein sequence ID" value="KAK9414605.1"/>
    <property type="molecule type" value="Genomic_DNA"/>
</dbReference>
<keyword evidence="1" id="KW-0812">Transmembrane</keyword>
<keyword evidence="3" id="KW-1185">Reference proteome</keyword>
<keyword evidence="1" id="KW-1133">Transmembrane helix</keyword>
<dbReference type="InterPro" id="IPR053157">
    <property type="entry name" value="Sterol_Uptake_Regulator"/>
</dbReference>
<evidence type="ECO:0000313" key="2">
    <source>
        <dbReference type="EMBL" id="KAK9414605.1"/>
    </source>
</evidence>
<protein>
    <submittedName>
        <fullName evidence="2">Zn(2)-C6 fungal-type domain-containing protein</fullName>
    </submittedName>
</protein>
<accession>A0ABR2UJ00</accession>
<feature type="transmembrane region" description="Helical" evidence="1">
    <location>
        <begin position="61"/>
        <end position="82"/>
    </location>
</feature>
<dbReference type="PANTHER" id="PTHR47784">
    <property type="entry name" value="STEROL UPTAKE CONTROL PROTEIN 2"/>
    <property type="match status" value="1"/>
</dbReference>
<organism evidence="2 3">
    <name type="scientific">Seiridium unicorne</name>
    <dbReference type="NCBI Taxonomy" id="138068"/>
    <lineage>
        <taxon>Eukaryota</taxon>
        <taxon>Fungi</taxon>
        <taxon>Dikarya</taxon>
        <taxon>Ascomycota</taxon>
        <taxon>Pezizomycotina</taxon>
        <taxon>Sordariomycetes</taxon>
        <taxon>Xylariomycetidae</taxon>
        <taxon>Amphisphaeriales</taxon>
        <taxon>Sporocadaceae</taxon>
        <taxon>Seiridium</taxon>
    </lineage>
</organism>
<evidence type="ECO:0000256" key="1">
    <source>
        <dbReference type="SAM" id="Phobius"/>
    </source>
</evidence>
<sequence length="312" mass="35175">MWRINVPQLGFSTSFVMRAVLALSALHMSRLHPSKADFYVSIARCEHQVALRTATELLRNVTAANCSALFIFSLITFFYTVALPRASDHILLFDGSGILDWLVVLRGLRHISDAAAEELLGGPFAIAVTFGRIKVGHATSRPVPTSTAWLSTTEHKQLATLRQLISRNISDSRAATIYSETIDILETCFFEHQSRLPAIDMRALDANDSSAVSDVQETTTVFTWPYLASSEYMEMLGQRQEVALVILAHYCVLLQSLNGCWWMQGWPSYLIENIWQAINGQHRLWIQWPMEEIGWQPEGWTPNAEIFTNTSI</sequence>
<gene>
    <name evidence="2" type="ORF">SUNI508_11043</name>
</gene>
<keyword evidence="1" id="KW-0472">Membrane</keyword>
<dbReference type="Proteomes" id="UP001408356">
    <property type="component" value="Unassembled WGS sequence"/>
</dbReference>
<reference evidence="2 3" key="1">
    <citation type="journal article" date="2024" name="J. Plant Pathol.">
        <title>Sequence and assembly of the genome of Seiridium unicorne, isolate CBS 538.82, causal agent of cypress canker disease.</title>
        <authorList>
            <person name="Scali E."/>
            <person name="Rocca G.D."/>
            <person name="Danti R."/>
            <person name="Garbelotto M."/>
            <person name="Barberini S."/>
            <person name="Baroncelli R."/>
            <person name="Emiliani G."/>
        </authorList>
    </citation>
    <scope>NUCLEOTIDE SEQUENCE [LARGE SCALE GENOMIC DNA]</scope>
    <source>
        <strain evidence="2 3">BM-138-508</strain>
    </source>
</reference>
<name>A0ABR2UJ00_9PEZI</name>